<feature type="transmembrane region" description="Helical" evidence="5">
    <location>
        <begin position="164"/>
        <end position="187"/>
    </location>
</feature>
<dbReference type="Gene3D" id="1.20.1250.20">
    <property type="entry name" value="MFS general substrate transporter like domains"/>
    <property type="match status" value="1"/>
</dbReference>
<dbReference type="GO" id="GO:0022857">
    <property type="term" value="F:transmembrane transporter activity"/>
    <property type="evidence" value="ECO:0007669"/>
    <property type="project" value="InterPro"/>
</dbReference>
<evidence type="ECO:0000313" key="7">
    <source>
        <dbReference type="EMBL" id="MBB4137983.1"/>
    </source>
</evidence>
<comment type="subcellular location">
    <subcellularLocation>
        <location evidence="1">Cell membrane</location>
        <topology evidence="1">Multi-pass membrane protein</topology>
    </subcellularLocation>
</comment>
<feature type="transmembrane region" description="Helical" evidence="5">
    <location>
        <begin position="103"/>
        <end position="125"/>
    </location>
</feature>
<feature type="transmembrane region" description="Helical" evidence="5">
    <location>
        <begin position="358"/>
        <end position="384"/>
    </location>
</feature>
<gene>
    <name evidence="7" type="ORF">BKA16_004608</name>
</gene>
<dbReference type="EMBL" id="JACIFP010000002">
    <property type="protein sequence ID" value="MBB4137983.1"/>
    <property type="molecule type" value="Genomic_DNA"/>
</dbReference>
<feature type="transmembrane region" description="Helical" evidence="5">
    <location>
        <begin position="12"/>
        <end position="30"/>
    </location>
</feature>
<comment type="caution">
    <text evidence="7">The sequence shown here is derived from an EMBL/GenBank/DDBJ whole genome shotgun (WGS) entry which is preliminary data.</text>
</comment>
<feature type="transmembrane region" description="Helical" evidence="5">
    <location>
        <begin position="474"/>
        <end position="494"/>
    </location>
</feature>
<keyword evidence="8" id="KW-1185">Reference proteome</keyword>
<dbReference type="RefSeq" id="WP_183373265.1">
    <property type="nucleotide sequence ID" value="NZ_BAABHL010000139.1"/>
</dbReference>
<dbReference type="PROSITE" id="PS50850">
    <property type="entry name" value="MFS"/>
    <property type="match status" value="1"/>
</dbReference>
<dbReference type="PANTHER" id="PTHR42718:SF42">
    <property type="entry name" value="EXPORT PROTEIN"/>
    <property type="match status" value="1"/>
</dbReference>
<keyword evidence="2 5" id="KW-0812">Transmembrane</keyword>
<evidence type="ECO:0000313" key="8">
    <source>
        <dbReference type="Proteomes" id="UP000551501"/>
    </source>
</evidence>
<dbReference type="InterPro" id="IPR036259">
    <property type="entry name" value="MFS_trans_sf"/>
</dbReference>
<proteinExistence type="predicted"/>
<evidence type="ECO:0000256" key="4">
    <source>
        <dbReference type="ARBA" id="ARBA00023136"/>
    </source>
</evidence>
<dbReference type="PANTHER" id="PTHR42718">
    <property type="entry name" value="MAJOR FACILITATOR SUPERFAMILY MULTIDRUG TRANSPORTER MFSC"/>
    <property type="match status" value="1"/>
</dbReference>
<dbReference type="Pfam" id="PF07690">
    <property type="entry name" value="MFS_1"/>
    <property type="match status" value="1"/>
</dbReference>
<evidence type="ECO:0000256" key="3">
    <source>
        <dbReference type="ARBA" id="ARBA00022989"/>
    </source>
</evidence>
<dbReference type="AlphaFoldDB" id="A0A840F604"/>
<keyword evidence="3 5" id="KW-1133">Transmembrane helix</keyword>
<evidence type="ECO:0000256" key="1">
    <source>
        <dbReference type="ARBA" id="ARBA00004651"/>
    </source>
</evidence>
<feature type="transmembrane region" description="Helical" evidence="5">
    <location>
        <begin position="333"/>
        <end position="352"/>
    </location>
</feature>
<feature type="transmembrane region" description="Helical" evidence="5">
    <location>
        <begin position="231"/>
        <end position="248"/>
    </location>
</feature>
<accession>A0A840F604</accession>
<dbReference type="GO" id="GO:0005886">
    <property type="term" value="C:plasma membrane"/>
    <property type="evidence" value="ECO:0007669"/>
    <property type="project" value="UniProtKB-SubCell"/>
</dbReference>
<evidence type="ECO:0000256" key="2">
    <source>
        <dbReference type="ARBA" id="ARBA00022692"/>
    </source>
</evidence>
<sequence length="511" mass="52228">MQVLTRGRQALVLTTLGVAVSVVLLGTTILNVALPALNEQLHTTNTQQQWILNAYTLAFAGFLLVSGAIGDRYGLRRTLLAGLAGFAVATAISAFATSPALLIAMRGLSGVFAAAIMPVSLAIIVRTFPRGRVAGAISVWAAISGISIALGPLVGGALIDAGFWWGSVLVLVAVLAAVGLILAAIVTPDTAPSDDDARLRLSPVIYSILGIGLLVWGVIDGGQQGNWGAPRVVLPIVAGVAVLALLGVTEARHRAPLADVRLLAKPRFAVAVTVLTLGGFSVYGFLYFSTFYIQVQRGYSPFQAGLILLPLAAGLVIGAPASPRIAARCGASATMAVGMAVTAIAMGLLAMIEQHTPIAAFMALAFVLALGFAMVLAPGTAVAISEVPAGREGAGSALVNTLRQLGSTLGVAILGSVLWGSYRSHLEQRLAELPNHPSTAASSLSDTLAAAGSDADIASTAYASFTSAMQFTTIIGATIAALAAVSVPTVELVLRRRRARAAEETVATTVG</sequence>
<keyword evidence="4 5" id="KW-0472">Membrane</keyword>
<protein>
    <submittedName>
        <fullName evidence="7">EmrB/QacA subfamily drug resistance transporter</fullName>
    </submittedName>
</protein>
<feature type="transmembrane region" description="Helical" evidence="5">
    <location>
        <begin position="78"/>
        <end position="97"/>
    </location>
</feature>
<dbReference type="Gene3D" id="1.20.1720.10">
    <property type="entry name" value="Multidrug resistance protein D"/>
    <property type="match status" value="1"/>
</dbReference>
<reference evidence="7 8" key="1">
    <citation type="submission" date="2020-08" db="EMBL/GenBank/DDBJ databases">
        <title>Sequencing the genomes of 1000 actinobacteria strains.</title>
        <authorList>
            <person name="Klenk H.-P."/>
        </authorList>
    </citation>
    <scope>NUCLEOTIDE SEQUENCE [LARGE SCALE GENOMIC DNA]</scope>
    <source>
        <strain evidence="7 8">DSM 45298</strain>
    </source>
</reference>
<dbReference type="SUPFAM" id="SSF103473">
    <property type="entry name" value="MFS general substrate transporter"/>
    <property type="match status" value="1"/>
</dbReference>
<evidence type="ECO:0000259" key="6">
    <source>
        <dbReference type="PROSITE" id="PS50850"/>
    </source>
</evidence>
<organism evidence="7 8">
    <name type="scientific">Gordonia humi</name>
    <dbReference type="NCBI Taxonomy" id="686429"/>
    <lineage>
        <taxon>Bacteria</taxon>
        <taxon>Bacillati</taxon>
        <taxon>Actinomycetota</taxon>
        <taxon>Actinomycetes</taxon>
        <taxon>Mycobacteriales</taxon>
        <taxon>Gordoniaceae</taxon>
        <taxon>Gordonia</taxon>
    </lineage>
</organism>
<feature type="domain" description="Major facilitator superfamily (MFS) profile" evidence="6">
    <location>
        <begin position="12"/>
        <end position="498"/>
    </location>
</feature>
<feature type="transmembrane region" description="Helical" evidence="5">
    <location>
        <begin position="50"/>
        <end position="69"/>
    </location>
</feature>
<feature type="transmembrane region" description="Helical" evidence="5">
    <location>
        <begin position="405"/>
        <end position="422"/>
    </location>
</feature>
<dbReference type="Proteomes" id="UP000551501">
    <property type="component" value="Unassembled WGS sequence"/>
</dbReference>
<dbReference type="CDD" id="cd17321">
    <property type="entry name" value="MFS_MMR_MDR_like"/>
    <property type="match status" value="1"/>
</dbReference>
<dbReference type="InterPro" id="IPR020846">
    <property type="entry name" value="MFS_dom"/>
</dbReference>
<feature type="transmembrane region" description="Helical" evidence="5">
    <location>
        <begin position="199"/>
        <end position="219"/>
    </location>
</feature>
<feature type="transmembrane region" description="Helical" evidence="5">
    <location>
        <begin position="268"/>
        <end position="290"/>
    </location>
</feature>
<feature type="transmembrane region" description="Helical" evidence="5">
    <location>
        <begin position="302"/>
        <end position="321"/>
    </location>
</feature>
<feature type="transmembrane region" description="Helical" evidence="5">
    <location>
        <begin position="137"/>
        <end position="158"/>
    </location>
</feature>
<evidence type="ECO:0000256" key="5">
    <source>
        <dbReference type="SAM" id="Phobius"/>
    </source>
</evidence>
<name>A0A840F604_9ACTN</name>
<dbReference type="InterPro" id="IPR011701">
    <property type="entry name" value="MFS"/>
</dbReference>